<dbReference type="GO" id="GO:0006508">
    <property type="term" value="P:proteolysis"/>
    <property type="evidence" value="ECO:0007669"/>
    <property type="project" value="InterPro"/>
</dbReference>
<comment type="caution">
    <text evidence="3">The sequence shown here is derived from an EMBL/GenBank/DDBJ whole genome shotgun (WGS) entry which is preliminary data.</text>
</comment>
<dbReference type="PANTHER" id="PTHR22576:SF41">
    <property type="entry name" value="CASPASE 14, APOPTOSIS-RELATED CYSTEINE PEPTIDASE"/>
    <property type="match status" value="1"/>
</dbReference>
<dbReference type="EMBL" id="WKLP01000031">
    <property type="protein sequence ID" value="MRY13555.1"/>
    <property type="molecule type" value="Genomic_DNA"/>
</dbReference>
<evidence type="ECO:0000256" key="1">
    <source>
        <dbReference type="SAM" id="SignalP"/>
    </source>
</evidence>
<keyword evidence="1" id="KW-0732">Signal</keyword>
<feature type="chain" id="PRO_5026307109" description="Peptidase C14 caspase domain-containing protein" evidence="1">
    <location>
        <begin position="21"/>
        <end position="476"/>
    </location>
</feature>
<gene>
    <name evidence="3" type="ORF">GKE01_19100</name>
</gene>
<dbReference type="RefSeq" id="WP_010800105.1">
    <property type="nucleotide sequence ID" value="NZ_CAJSYT010000021.1"/>
</dbReference>
<dbReference type="Pfam" id="PF00656">
    <property type="entry name" value="Peptidase_C14"/>
    <property type="match status" value="1"/>
</dbReference>
<protein>
    <recommendedName>
        <fullName evidence="2">Peptidase C14 caspase domain-containing protein</fullName>
    </recommendedName>
</protein>
<dbReference type="InterPro" id="IPR011600">
    <property type="entry name" value="Pept_C14_caspase"/>
</dbReference>
<proteinExistence type="predicted"/>
<organism evidence="3">
    <name type="scientific">Parabacteroides goldsteinii</name>
    <dbReference type="NCBI Taxonomy" id="328812"/>
    <lineage>
        <taxon>Bacteria</taxon>
        <taxon>Pseudomonadati</taxon>
        <taxon>Bacteroidota</taxon>
        <taxon>Bacteroidia</taxon>
        <taxon>Bacteroidales</taxon>
        <taxon>Tannerellaceae</taxon>
        <taxon>Parabacteroides</taxon>
    </lineage>
</organism>
<evidence type="ECO:0000313" key="3">
    <source>
        <dbReference type="EMBL" id="MRY13555.1"/>
    </source>
</evidence>
<evidence type="ECO:0000259" key="2">
    <source>
        <dbReference type="Pfam" id="PF00656"/>
    </source>
</evidence>
<dbReference type="GO" id="GO:0004197">
    <property type="term" value="F:cysteine-type endopeptidase activity"/>
    <property type="evidence" value="ECO:0007669"/>
    <property type="project" value="InterPro"/>
</dbReference>
<name>A0A6G1ZIB1_9BACT</name>
<dbReference type="InterPro" id="IPR029030">
    <property type="entry name" value="Caspase-like_dom_sf"/>
</dbReference>
<sequence length="476" mass="54748">MQNKYKILFILSVVAHTLCAQVTAPLQFRVPVETYVRSYVEPRLQTWLKWDRYEESTQQYKERTSDENRLSQITKWENEALAIYKKKYAETINWNQFHIEGDYDPDNECFLIRSEQFGQLTVKVPRGKTAKEFISYFDSVKVSQPDFYFSDNYIGLDKLTFTLPNGQQAVYDSRAQNTYAHLNISYDLELTKLRELNIENRNRQITQQPISNLSDVDMQIPQTGITNDETYAVIIGNEHYHYESQTRFSSNDAKIFYQYCIKTLGIPSRNIFSKTDATYGDMLTSIQFLKNAVKAKNGNVHIVFYFSGHGMSDIKTNGMHLLPVDCSSTTLQAALKAENLYRDLADMRALSATVFLDACFSGKSDEGALTALVDGAGIEVTPRKEILNGNLVVFSATTDAEIAYPYEEKQHRMFTYFLLKKLQESKGTTSYADLATYLINNVKSHAFDVNRKMQTPQVQTSRAISEVWKNWKLIKE</sequence>
<accession>A0A6G1ZIB1</accession>
<feature type="domain" description="Peptidase C14 caspase" evidence="2">
    <location>
        <begin position="231"/>
        <end position="461"/>
    </location>
</feature>
<reference evidence="3" key="1">
    <citation type="journal article" date="2019" name="Nat. Med.">
        <title>A library of human gut bacterial isolates paired with longitudinal multiomics data enables mechanistic microbiome research.</title>
        <authorList>
            <person name="Poyet M."/>
            <person name="Groussin M."/>
            <person name="Gibbons S.M."/>
            <person name="Avila-Pacheco J."/>
            <person name="Jiang X."/>
            <person name="Kearney S.M."/>
            <person name="Perrotta A.R."/>
            <person name="Berdy B."/>
            <person name="Zhao S."/>
            <person name="Lieberman T.D."/>
            <person name="Swanson P.K."/>
            <person name="Smith M."/>
            <person name="Roesemann S."/>
            <person name="Alexander J.E."/>
            <person name="Rich S.A."/>
            <person name="Livny J."/>
            <person name="Vlamakis H."/>
            <person name="Clish C."/>
            <person name="Bullock K."/>
            <person name="Deik A."/>
            <person name="Scott J."/>
            <person name="Pierce K.A."/>
            <person name="Xavier R.J."/>
            <person name="Alm E.J."/>
        </authorList>
    </citation>
    <scope>NUCLEOTIDE SEQUENCE</scope>
    <source>
        <strain evidence="3">BIOML-A4</strain>
    </source>
</reference>
<feature type="signal peptide" evidence="1">
    <location>
        <begin position="1"/>
        <end position="20"/>
    </location>
</feature>
<dbReference type="PANTHER" id="PTHR22576">
    <property type="entry name" value="MUCOSA ASSOCIATED LYMPHOID TISSUE LYMPHOMA TRANSLOCATION PROTEIN 1/PARACASPASE"/>
    <property type="match status" value="1"/>
</dbReference>
<dbReference type="Gene3D" id="3.40.50.1460">
    <property type="match status" value="1"/>
</dbReference>
<dbReference type="InterPro" id="IPR052039">
    <property type="entry name" value="Caspase-related_regulators"/>
</dbReference>
<dbReference type="SUPFAM" id="SSF52129">
    <property type="entry name" value="Caspase-like"/>
    <property type="match status" value="1"/>
</dbReference>
<dbReference type="AlphaFoldDB" id="A0A6G1ZIB1"/>